<dbReference type="GO" id="GO:0046872">
    <property type="term" value="F:metal ion binding"/>
    <property type="evidence" value="ECO:0007669"/>
    <property type="project" value="UniProtKB-KW"/>
</dbReference>
<keyword evidence="4" id="KW-0732">Signal</keyword>
<keyword evidence="10" id="KW-0325">Glycoprotein</keyword>
<dbReference type="PROSITE" id="PS51328">
    <property type="entry name" value="L_LECTIN_LIKE"/>
    <property type="match status" value="1"/>
</dbReference>
<dbReference type="EMBL" id="BMAT01011533">
    <property type="protein sequence ID" value="GFR74636.1"/>
    <property type="molecule type" value="Genomic_DNA"/>
</dbReference>
<reference evidence="14 15" key="1">
    <citation type="journal article" date="2021" name="Elife">
        <title>Chloroplast acquisition without the gene transfer in kleptoplastic sea slugs, Plakobranchus ocellatus.</title>
        <authorList>
            <person name="Maeda T."/>
            <person name="Takahashi S."/>
            <person name="Yoshida T."/>
            <person name="Shimamura S."/>
            <person name="Takaki Y."/>
            <person name="Nagai Y."/>
            <person name="Toyoda A."/>
            <person name="Suzuki Y."/>
            <person name="Arimoto A."/>
            <person name="Ishii H."/>
            <person name="Satoh N."/>
            <person name="Nishiyama T."/>
            <person name="Hasebe M."/>
            <person name="Maruyama T."/>
            <person name="Minagawa J."/>
            <person name="Obokata J."/>
            <person name="Shigenobu S."/>
        </authorList>
    </citation>
    <scope>NUCLEOTIDE SEQUENCE [LARGE SCALE GENOMIC DNA]</scope>
</reference>
<evidence type="ECO:0000256" key="9">
    <source>
        <dbReference type="ARBA" id="ARBA00023157"/>
    </source>
</evidence>
<dbReference type="PANTHER" id="PTHR12223:SF45">
    <property type="entry name" value="RE50040P"/>
    <property type="match status" value="1"/>
</dbReference>
<keyword evidence="3" id="KW-0479">Metal-binding</keyword>
<sequence length="342" mass="38353">MFDIVRYSPNKMASIAPRDIAILCLFVCVADVASDQWNTRDFQRREHSLVKPYQGSGMNVPQWDFLGSTMVTNTYIRLTPDRQSKAGAIWNNVQCFIQNWELHVQFKVHGGGKTLFGDGFAIWYTQNRMEPGSIFGSADPFTGLGIFLDTYSNHNGPHNHNHPYISAMINNGSLMYDHDTDGTLTQIAGCEAQFRNKDYDTYVAIRYENNKLTVSTDIDNKSGWKECFAVEGVKLPVGYYFGASAATGDLADNHDIISVKFYDLDGTDSEMGTPYTGLPEASAMEPPRDRIDDSKGSYVLGSMTGWKLFVIIILLIIGIGVCVMVGVMVFQKQQENSRKRFY</sequence>
<keyword evidence="9" id="KW-1015">Disulfide bond</keyword>
<keyword evidence="6 12" id="KW-1133">Transmembrane helix</keyword>
<dbReference type="Gene3D" id="2.60.120.200">
    <property type="match status" value="1"/>
</dbReference>
<dbReference type="SUPFAM" id="SSF49899">
    <property type="entry name" value="Concanavalin A-like lectins/glucanases"/>
    <property type="match status" value="1"/>
</dbReference>
<dbReference type="GO" id="GO:0030134">
    <property type="term" value="C:COPII-coated ER to Golgi transport vesicle"/>
    <property type="evidence" value="ECO:0007669"/>
    <property type="project" value="TreeGrafter"/>
</dbReference>
<gene>
    <name evidence="14" type="ORF">ElyMa_005759000</name>
</gene>
<evidence type="ECO:0000259" key="13">
    <source>
        <dbReference type="PROSITE" id="PS51328"/>
    </source>
</evidence>
<evidence type="ECO:0000256" key="2">
    <source>
        <dbReference type="ARBA" id="ARBA00022692"/>
    </source>
</evidence>
<organism evidence="14 15">
    <name type="scientific">Elysia marginata</name>
    <dbReference type="NCBI Taxonomy" id="1093978"/>
    <lineage>
        <taxon>Eukaryota</taxon>
        <taxon>Metazoa</taxon>
        <taxon>Spiralia</taxon>
        <taxon>Lophotrochozoa</taxon>
        <taxon>Mollusca</taxon>
        <taxon>Gastropoda</taxon>
        <taxon>Heterobranchia</taxon>
        <taxon>Euthyneura</taxon>
        <taxon>Panpulmonata</taxon>
        <taxon>Sacoglossa</taxon>
        <taxon>Placobranchoidea</taxon>
        <taxon>Plakobranchidae</taxon>
        <taxon>Elysia</taxon>
    </lineage>
</organism>
<comment type="caution">
    <text evidence="14">The sequence shown here is derived from an EMBL/GenBank/DDBJ whole genome shotgun (WGS) entry which is preliminary data.</text>
</comment>
<keyword evidence="2 12" id="KW-0812">Transmembrane</keyword>
<evidence type="ECO:0000256" key="8">
    <source>
        <dbReference type="ARBA" id="ARBA00023136"/>
    </source>
</evidence>
<dbReference type="GO" id="GO:0000139">
    <property type="term" value="C:Golgi membrane"/>
    <property type="evidence" value="ECO:0007669"/>
    <property type="project" value="UniProtKB-SubCell"/>
</dbReference>
<dbReference type="Proteomes" id="UP000762676">
    <property type="component" value="Unassembled WGS sequence"/>
</dbReference>
<keyword evidence="8 12" id="KW-0472">Membrane</keyword>
<evidence type="ECO:0000313" key="15">
    <source>
        <dbReference type="Proteomes" id="UP000762676"/>
    </source>
</evidence>
<evidence type="ECO:0000256" key="5">
    <source>
        <dbReference type="ARBA" id="ARBA00022734"/>
    </source>
</evidence>
<evidence type="ECO:0000256" key="3">
    <source>
        <dbReference type="ARBA" id="ARBA00022723"/>
    </source>
</evidence>
<feature type="transmembrane region" description="Helical" evidence="12">
    <location>
        <begin position="308"/>
        <end position="330"/>
    </location>
</feature>
<dbReference type="PANTHER" id="PTHR12223">
    <property type="entry name" value="VESICULAR MANNOSE-BINDING LECTIN"/>
    <property type="match status" value="1"/>
</dbReference>
<dbReference type="GO" id="GO:0005537">
    <property type="term" value="F:D-mannose binding"/>
    <property type="evidence" value="ECO:0007669"/>
    <property type="project" value="TreeGrafter"/>
</dbReference>
<dbReference type="GO" id="GO:0005789">
    <property type="term" value="C:endoplasmic reticulum membrane"/>
    <property type="evidence" value="ECO:0007669"/>
    <property type="project" value="TreeGrafter"/>
</dbReference>
<comment type="subcellular location">
    <subcellularLocation>
        <location evidence="11">Endomembrane system</location>
        <topology evidence="11">Single-pass type I membrane protein</topology>
    </subcellularLocation>
    <subcellularLocation>
        <location evidence="1">Golgi apparatus membrane</location>
        <topology evidence="1">Single-pass membrane protein</topology>
    </subcellularLocation>
</comment>
<evidence type="ECO:0000256" key="4">
    <source>
        <dbReference type="ARBA" id="ARBA00022729"/>
    </source>
</evidence>
<evidence type="ECO:0000313" key="14">
    <source>
        <dbReference type="EMBL" id="GFR74636.1"/>
    </source>
</evidence>
<dbReference type="Pfam" id="PF03388">
    <property type="entry name" value="Lectin_leg-like"/>
    <property type="match status" value="1"/>
</dbReference>
<dbReference type="AlphaFoldDB" id="A0AAV4FNU8"/>
<accession>A0AAV4FNU8</accession>
<evidence type="ECO:0000256" key="1">
    <source>
        <dbReference type="ARBA" id="ARBA00004194"/>
    </source>
</evidence>
<dbReference type="InterPro" id="IPR051136">
    <property type="entry name" value="Intracellular_Lectin-GPT"/>
</dbReference>
<protein>
    <submittedName>
        <fullName evidence="14">Vesicular integral-membrane protein VIP36</fullName>
    </submittedName>
</protein>
<proteinExistence type="predicted"/>
<keyword evidence="15" id="KW-1185">Reference proteome</keyword>
<evidence type="ECO:0000256" key="6">
    <source>
        <dbReference type="ARBA" id="ARBA00022989"/>
    </source>
</evidence>
<evidence type="ECO:0000256" key="12">
    <source>
        <dbReference type="SAM" id="Phobius"/>
    </source>
</evidence>
<evidence type="ECO:0000256" key="10">
    <source>
        <dbReference type="ARBA" id="ARBA00023180"/>
    </source>
</evidence>
<dbReference type="InterPro" id="IPR005052">
    <property type="entry name" value="Lectin_leg"/>
</dbReference>
<keyword evidence="7" id="KW-0333">Golgi apparatus</keyword>
<evidence type="ECO:0000256" key="11">
    <source>
        <dbReference type="ARBA" id="ARBA00046288"/>
    </source>
</evidence>
<dbReference type="GO" id="GO:0006888">
    <property type="term" value="P:endoplasmic reticulum to Golgi vesicle-mediated transport"/>
    <property type="evidence" value="ECO:0007669"/>
    <property type="project" value="TreeGrafter"/>
</dbReference>
<name>A0AAV4FNU8_9GAST</name>
<dbReference type="GO" id="GO:0005793">
    <property type="term" value="C:endoplasmic reticulum-Golgi intermediate compartment"/>
    <property type="evidence" value="ECO:0007669"/>
    <property type="project" value="TreeGrafter"/>
</dbReference>
<dbReference type="InterPro" id="IPR013320">
    <property type="entry name" value="ConA-like_dom_sf"/>
</dbReference>
<dbReference type="FunFam" id="2.60.120.200:FF:000017">
    <property type="entry name" value="Vesicular integral-membrane protein VIP36"/>
    <property type="match status" value="1"/>
</dbReference>
<keyword evidence="5" id="KW-0430">Lectin</keyword>
<evidence type="ECO:0000256" key="7">
    <source>
        <dbReference type="ARBA" id="ARBA00023034"/>
    </source>
</evidence>
<feature type="domain" description="L-type lectin-like" evidence="13">
    <location>
        <begin position="41"/>
        <end position="264"/>
    </location>
</feature>